<protein>
    <recommendedName>
        <fullName evidence="3">DUF937 domain-containing protein</fullName>
    </recommendedName>
</protein>
<dbReference type="InterPro" id="IPR009282">
    <property type="entry name" value="DUF937"/>
</dbReference>
<evidence type="ECO:0008006" key="3">
    <source>
        <dbReference type="Google" id="ProtNLM"/>
    </source>
</evidence>
<evidence type="ECO:0000313" key="1">
    <source>
        <dbReference type="EMBL" id="KRR13431.1"/>
    </source>
</evidence>
<dbReference type="Pfam" id="PF06078">
    <property type="entry name" value="DUF937"/>
    <property type="match status" value="1"/>
</dbReference>
<organism evidence="1 2">
    <name type="scientific">Bradyrhizobium jicamae</name>
    <dbReference type="NCBI Taxonomy" id="280332"/>
    <lineage>
        <taxon>Bacteria</taxon>
        <taxon>Pseudomonadati</taxon>
        <taxon>Pseudomonadota</taxon>
        <taxon>Alphaproteobacteria</taxon>
        <taxon>Hyphomicrobiales</taxon>
        <taxon>Nitrobacteraceae</taxon>
        <taxon>Bradyrhizobium</taxon>
    </lineage>
</organism>
<dbReference type="STRING" id="280332.CQ12_09925"/>
<comment type="caution">
    <text evidence="1">The sequence shown here is derived from an EMBL/GenBank/DDBJ whole genome shotgun (WGS) entry which is preliminary data.</text>
</comment>
<dbReference type="Proteomes" id="UP000050863">
    <property type="component" value="Unassembled WGS sequence"/>
</dbReference>
<accession>A0A0R3LZJ8</accession>
<dbReference type="RefSeq" id="WP_057834286.1">
    <property type="nucleotide sequence ID" value="NZ_LLXZ01000027.1"/>
</dbReference>
<proteinExistence type="predicted"/>
<dbReference type="EMBL" id="LLXZ01000027">
    <property type="protein sequence ID" value="KRR13431.1"/>
    <property type="molecule type" value="Genomic_DNA"/>
</dbReference>
<gene>
    <name evidence="1" type="ORF">CQ12_09925</name>
</gene>
<keyword evidence="2" id="KW-1185">Reference proteome</keyword>
<dbReference type="AlphaFoldDB" id="A0A0R3LZJ8"/>
<evidence type="ECO:0000313" key="2">
    <source>
        <dbReference type="Proteomes" id="UP000050863"/>
    </source>
</evidence>
<name>A0A0R3LZJ8_9BRAD</name>
<sequence length="380" mass="38084">MAANLVSVVMQFLTPDMIAKIASALGIDRSLVQKAIGGAVPALLASLADVAVTPNGARQLNNTLAQQPAGAVENFKNLIAGSNQNALAESGSGMLSGLFGGTALDTMAQSVGKFAGLDGATSKSLLGMLGPVILGTLGQQQRSAGLDANGLAALLGSQKDQFAAAIPSGLADQLSAAGLIDRATGTMRSGAAAASAAGSRIASASEQTASRAAYATTSAASSQWPYWLAAVAILGGLAWYAFGSRTETVAELPRPATTQPATGTVGLAPPDLTIGGVNLANQVNSSVGTLRSVLPTITDTASAQAAIPKLREATTQLNEVSSLATKLTPEGRTALAKLIAAATPTINQMCDKVLATPGVGDIAKPAIDELRVKLDTLSRA</sequence>
<reference evidence="1 2" key="1">
    <citation type="submission" date="2014-03" db="EMBL/GenBank/DDBJ databases">
        <title>Bradyrhizobium valentinum sp. nov., isolated from effective nodules of Lupinus mariae-josephae, a lupine endemic of basic-lime soils in Eastern Spain.</title>
        <authorList>
            <person name="Duran D."/>
            <person name="Rey L."/>
            <person name="Navarro A."/>
            <person name="Busquets A."/>
            <person name="Imperial J."/>
            <person name="Ruiz-Argueso T."/>
        </authorList>
    </citation>
    <scope>NUCLEOTIDE SEQUENCE [LARGE SCALE GENOMIC DNA]</scope>
    <source>
        <strain evidence="1 2">PAC68</strain>
    </source>
</reference>
<dbReference type="OrthoDB" id="7929816at2"/>